<protein>
    <submittedName>
        <fullName evidence="2">Uncharacterized protein</fullName>
    </submittedName>
</protein>
<evidence type="ECO:0000313" key="3">
    <source>
        <dbReference type="Proteomes" id="UP001519460"/>
    </source>
</evidence>
<accession>A0ABD0J5C0</accession>
<name>A0ABD0J5C0_9CAEN</name>
<evidence type="ECO:0000313" key="2">
    <source>
        <dbReference type="EMBL" id="KAK7461624.1"/>
    </source>
</evidence>
<gene>
    <name evidence="2" type="ORF">BaRGS_00038631</name>
</gene>
<keyword evidence="3" id="KW-1185">Reference proteome</keyword>
<dbReference type="EMBL" id="JACVVK020000632">
    <property type="protein sequence ID" value="KAK7461624.1"/>
    <property type="molecule type" value="Genomic_DNA"/>
</dbReference>
<proteinExistence type="predicted"/>
<comment type="caution">
    <text evidence="2">The sequence shown here is derived from an EMBL/GenBank/DDBJ whole genome shotgun (WGS) entry which is preliminary data.</text>
</comment>
<evidence type="ECO:0000256" key="1">
    <source>
        <dbReference type="SAM" id="MobiDB-lite"/>
    </source>
</evidence>
<dbReference type="AlphaFoldDB" id="A0ABD0J5C0"/>
<organism evidence="2 3">
    <name type="scientific">Batillaria attramentaria</name>
    <dbReference type="NCBI Taxonomy" id="370345"/>
    <lineage>
        <taxon>Eukaryota</taxon>
        <taxon>Metazoa</taxon>
        <taxon>Spiralia</taxon>
        <taxon>Lophotrochozoa</taxon>
        <taxon>Mollusca</taxon>
        <taxon>Gastropoda</taxon>
        <taxon>Caenogastropoda</taxon>
        <taxon>Sorbeoconcha</taxon>
        <taxon>Cerithioidea</taxon>
        <taxon>Batillariidae</taxon>
        <taxon>Batillaria</taxon>
    </lineage>
</organism>
<feature type="compositionally biased region" description="Basic and acidic residues" evidence="1">
    <location>
        <begin position="14"/>
        <end position="31"/>
    </location>
</feature>
<dbReference type="Proteomes" id="UP001519460">
    <property type="component" value="Unassembled WGS sequence"/>
</dbReference>
<sequence>MDEEEKDDSIFSTAKRDSAWSGSDSHRDKPSGVHSHTCLHLAIHEQACFYHTEKSQKALFDDYHDTAGVV</sequence>
<feature type="region of interest" description="Disordered" evidence="1">
    <location>
        <begin position="1"/>
        <end position="35"/>
    </location>
</feature>
<reference evidence="2 3" key="1">
    <citation type="journal article" date="2023" name="Sci. Data">
        <title>Genome assembly of the Korean intertidal mud-creeper Batillaria attramentaria.</title>
        <authorList>
            <person name="Patra A.K."/>
            <person name="Ho P.T."/>
            <person name="Jun S."/>
            <person name="Lee S.J."/>
            <person name="Kim Y."/>
            <person name="Won Y.J."/>
        </authorList>
    </citation>
    <scope>NUCLEOTIDE SEQUENCE [LARGE SCALE GENOMIC DNA]</scope>
    <source>
        <strain evidence="2">Wonlab-2016</strain>
    </source>
</reference>